<feature type="domain" description="Gp5/Type VI secretion system Vgr protein OB-fold" evidence="1">
    <location>
        <begin position="20"/>
        <end position="92"/>
    </location>
</feature>
<name>A0A2S6GPK6_9PSEU</name>
<dbReference type="OrthoDB" id="1907165at2"/>
<organism evidence="2 3">
    <name type="scientific">Actinokineospora auranticolor</name>
    <dbReference type="NCBI Taxonomy" id="155976"/>
    <lineage>
        <taxon>Bacteria</taxon>
        <taxon>Bacillati</taxon>
        <taxon>Actinomycetota</taxon>
        <taxon>Actinomycetes</taxon>
        <taxon>Pseudonocardiales</taxon>
        <taxon>Pseudonocardiaceae</taxon>
        <taxon>Actinokineospora</taxon>
    </lineage>
</organism>
<dbReference type="Gene3D" id="2.40.50.230">
    <property type="entry name" value="Gp5 N-terminal domain"/>
    <property type="match status" value="1"/>
</dbReference>
<dbReference type="Proteomes" id="UP000239203">
    <property type="component" value="Unassembled WGS sequence"/>
</dbReference>
<evidence type="ECO:0000313" key="2">
    <source>
        <dbReference type="EMBL" id="PPK67149.1"/>
    </source>
</evidence>
<sequence length="210" mass="22121">MRDIPRAMSTDQRYYGVTVATVVANDGDDEARVKVAYPWFDRGATVSEWARVCQFYAGGGYGAVFVPEIDDEVLIAFYQGDMRIPIVIGGLYNGVDKPPTAHRGGRDQKLIRTRAGHEVLLDDGAKKIVVTGAGGGQVTINDDGSITLKATKVTVDAGTVELAGSAQKAVLGDLLKTAFDTHTHPTPTGPSGPPVIPLPGAVLSSKVSLT</sequence>
<keyword evidence="3" id="KW-1185">Reference proteome</keyword>
<proteinExistence type="predicted"/>
<dbReference type="SUPFAM" id="SSF69255">
    <property type="entry name" value="gp5 N-terminal domain-like"/>
    <property type="match status" value="1"/>
</dbReference>
<dbReference type="AlphaFoldDB" id="A0A2S6GPK6"/>
<dbReference type="Pfam" id="PF04717">
    <property type="entry name" value="Phage_base_V"/>
    <property type="match status" value="1"/>
</dbReference>
<dbReference type="InterPro" id="IPR037026">
    <property type="entry name" value="Vgr_OB-fold_dom_sf"/>
</dbReference>
<dbReference type="EMBL" id="PTIX01000008">
    <property type="protein sequence ID" value="PPK67149.1"/>
    <property type="molecule type" value="Genomic_DNA"/>
</dbReference>
<dbReference type="RefSeq" id="WP_104479900.1">
    <property type="nucleotide sequence ID" value="NZ_CP154825.1"/>
</dbReference>
<evidence type="ECO:0000313" key="3">
    <source>
        <dbReference type="Proteomes" id="UP000239203"/>
    </source>
</evidence>
<comment type="caution">
    <text evidence="2">The sequence shown here is derived from an EMBL/GenBank/DDBJ whole genome shotgun (WGS) entry which is preliminary data.</text>
</comment>
<accession>A0A2S6GPK6</accession>
<gene>
    <name evidence="2" type="ORF">CLV40_108146</name>
</gene>
<dbReference type="InterPro" id="IPR006531">
    <property type="entry name" value="Gp5/Vgr_OB"/>
</dbReference>
<protein>
    <recommendedName>
        <fullName evidence="1">Gp5/Type VI secretion system Vgr protein OB-fold domain-containing protein</fullName>
    </recommendedName>
</protein>
<reference evidence="2 3" key="1">
    <citation type="submission" date="2018-02" db="EMBL/GenBank/DDBJ databases">
        <title>Genomic Encyclopedia of Archaeal and Bacterial Type Strains, Phase II (KMG-II): from individual species to whole genera.</title>
        <authorList>
            <person name="Goeker M."/>
        </authorList>
    </citation>
    <scope>NUCLEOTIDE SEQUENCE [LARGE SCALE GENOMIC DNA]</scope>
    <source>
        <strain evidence="2 3">YU 961-1</strain>
    </source>
</reference>
<evidence type="ECO:0000259" key="1">
    <source>
        <dbReference type="Pfam" id="PF04717"/>
    </source>
</evidence>